<gene>
    <name evidence="2" type="ordered locus">Cag_2020</name>
</gene>
<evidence type="ECO:0000313" key="2">
    <source>
        <dbReference type="EMBL" id="ABB29268.1"/>
    </source>
</evidence>
<evidence type="ECO:0000259" key="1">
    <source>
        <dbReference type="Pfam" id="PF01936"/>
    </source>
</evidence>
<dbReference type="Pfam" id="PF01936">
    <property type="entry name" value="NYN"/>
    <property type="match status" value="1"/>
</dbReference>
<dbReference type="Gene3D" id="3.40.50.1010">
    <property type="entry name" value="5'-nuclease"/>
    <property type="match status" value="1"/>
</dbReference>
<dbReference type="AlphaFoldDB" id="Q3AP07"/>
<dbReference type="eggNOG" id="COG1432">
    <property type="taxonomic scope" value="Bacteria"/>
</dbReference>
<dbReference type="EMBL" id="CP000108">
    <property type="protein sequence ID" value="ABB29268.1"/>
    <property type="molecule type" value="Genomic_DNA"/>
</dbReference>
<protein>
    <recommendedName>
        <fullName evidence="1">NYN domain-containing protein</fullName>
    </recommendedName>
</protein>
<dbReference type="OrthoDB" id="9809421at2"/>
<dbReference type="CDD" id="cd18722">
    <property type="entry name" value="PIN_NicB-like"/>
    <property type="match status" value="1"/>
</dbReference>
<feature type="domain" description="NYN" evidence="1">
    <location>
        <begin position="50"/>
        <end position="175"/>
    </location>
</feature>
<reference evidence="2" key="1">
    <citation type="submission" date="2005-08" db="EMBL/GenBank/DDBJ databases">
        <title>Complete sequence of Chlorobium chlorochromatii CaD3.</title>
        <authorList>
            <person name="Copeland A."/>
            <person name="Lucas S."/>
            <person name="Lapidus A."/>
            <person name="Barry K."/>
            <person name="Detter J.C."/>
            <person name="Glavina T."/>
            <person name="Hammon N."/>
            <person name="Israni S."/>
            <person name="Pitluck S."/>
            <person name="Bryant D."/>
            <person name="Schmutz J."/>
            <person name="Larimer F."/>
            <person name="Land M."/>
            <person name="Kyrpides N."/>
            <person name="Ivanova N."/>
            <person name="Richardson P."/>
        </authorList>
    </citation>
    <scope>NUCLEOTIDE SEQUENCE [LARGE SCALE GENOMIC DNA]</scope>
    <source>
        <strain evidence="2">CaD3</strain>
    </source>
</reference>
<dbReference type="HOGENOM" id="CLU_076076_2_0_10"/>
<accession>Q3AP07</accession>
<dbReference type="InterPro" id="IPR021139">
    <property type="entry name" value="NYN"/>
</dbReference>
<organism evidence="2">
    <name type="scientific">Chlorobium chlorochromatii (strain CaD3)</name>
    <dbReference type="NCBI Taxonomy" id="340177"/>
    <lineage>
        <taxon>Bacteria</taxon>
        <taxon>Pseudomonadati</taxon>
        <taxon>Chlorobiota</taxon>
        <taxon>Chlorobiia</taxon>
        <taxon>Chlorobiales</taxon>
        <taxon>Chlorobiaceae</taxon>
        <taxon>Chlorobium/Pelodictyon group</taxon>
        <taxon>Chlorobium</taxon>
    </lineage>
</organism>
<sequence length="212" mass="23926">MNRVVFIVDGFNLYHSLKAAQAVQRPASTKWLDLCSLFSSQLYHFGKDAVLHKVFYISALAVHLEASNPNLTKRHQAYIKCLQANGVITLLNRFKRKDVFCKLCKRSFYKYEEKETDVMLATTLFEQLATDNCDTVVLVTGDTDLAPAIRSGQKLFPHKLILFAFPYGTKTTELKTLAPASFTLSSAAYAKHQFPNPFILSDGTTIPKPIKW</sequence>
<name>Q3AP07_CHLCH</name>
<proteinExistence type="predicted"/>
<dbReference type="KEGG" id="cch:Cag_2020"/>
<dbReference type="GO" id="GO:0004540">
    <property type="term" value="F:RNA nuclease activity"/>
    <property type="evidence" value="ECO:0007669"/>
    <property type="project" value="InterPro"/>
</dbReference>